<dbReference type="AlphaFoldDB" id="A0A916UVA2"/>
<dbReference type="Proteomes" id="UP000637002">
    <property type="component" value="Unassembled WGS sequence"/>
</dbReference>
<dbReference type="EMBL" id="BMGG01000010">
    <property type="protein sequence ID" value="GGC86783.1"/>
    <property type="molecule type" value="Genomic_DNA"/>
</dbReference>
<accession>A0A916UVA2</accession>
<evidence type="ECO:0000313" key="2">
    <source>
        <dbReference type="Proteomes" id="UP000637002"/>
    </source>
</evidence>
<dbReference type="RefSeq" id="WP_188611992.1">
    <property type="nucleotide sequence ID" value="NZ_BMGG01000010.1"/>
</dbReference>
<sequence length="98" mass="11126">MKDFVLYSRYRAMYSPKRMADLKPGSAAFIGKTGVFEAIWRISKDDGGPYVGLWAMGVPREWMDTVPKATRWGDCWVWVPACDIEGAQEIFDEVEGLT</sequence>
<evidence type="ECO:0000313" key="1">
    <source>
        <dbReference type="EMBL" id="GGC86783.1"/>
    </source>
</evidence>
<name>A0A916UVA2_9HYPH</name>
<keyword evidence="2" id="KW-1185">Reference proteome</keyword>
<organism evidence="1 2">
    <name type="scientific">Chelatococcus reniformis</name>
    <dbReference type="NCBI Taxonomy" id="1494448"/>
    <lineage>
        <taxon>Bacteria</taxon>
        <taxon>Pseudomonadati</taxon>
        <taxon>Pseudomonadota</taxon>
        <taxon>Alphaproteobacteria</taxon>
        <taxon>Hyphomicrobiales</taxon>
        <taxon>Chelatococcaceae</taxon>
        <taxon>Chelatococcus</taxon>
    </lineage>
</organism>
<comment type="caution">
    <text evidence="1">The sequence shown here is derived from an EMBL/GenBank/DDBJ whole genome shotgun (WGS) entry which is preliminary data.</text>
</comment>
<protein>
    <submittedName>
        <fullName evidence="1">Uncharacterized protein</fullName>
    </submittedName>
</protein>
<proteinExistence type="predicted"/>
<reference evidence="1" key="1">
    <citation type="journal article" date="2014" name="Int. J. Syst. Evol. Microbiol.">
        <title>Complete genome sequence of Corynebacterium casei LMG S-19264T (=DSM 44701T), isolated from a smear-ripened cheese.</title>
        <authorList>
            <consortium name="US DOE Joint Genome Institute (JGI-PGF)"/>
            <person name="Walter F."/>
            <person name="Albersmeier A."/>
            <person name="Kalinowski J."/>
            <person name="Ruckert C."/>
        </authorList>
    </citation>
    <scope>NUCLEOTIDE SEQUENCE</scope>
    <source>
        <strain evidence="1">CGMCC 1.12919</strain>
    </source>
</reference>
<gene>
    <name evidence="1" type="ORF">GCM10010994_50890</name>
</gene>
<reference evidence="1" key="2">
    <citation type="submission" date="2020-09" db="EMBL/GenBank/DDBJ databases">
        <authorList>
            <person name="Sun Q."/>
            <person name="Zhou Y."/>
        </authorList>
    </citation>
    <scope>NUCLEOTIDE SEQUENCE</scope>
    <source>
        <strain evidence="1">CGMCC 1.12919</strain>
    </source>
</reference>